<evidence type="ECO:0000256" key="6">
    <source>
        <dbReference type="ARBA" id="ARBA00023136"/>
    </source>
</evidence>
<evidence type="ECO:0000256" key="7">
    <source>
        <dbReference type="ARBA" id="ARBA00044770"/>
    </source>
</evidence>
<feature type="transmembrane region" description="Helical" evidence="10">
    <location>
        <begin position="128"/>
        <end position="147"/>
    </location>
</feature>
<feature type="transmembrane region" description="Helical" evidence="10">
    <location>
        <begin position="153"/>
        <end position="179"/>
    </location>
</feature>
<accession>A0A2I1PBC0</accession>
<evidence type="ECO:0000256" key="5">
    <source>
        <dbReference type="ARBA" id="ARBA00022989"/>
    </source>
</evidence>
<feature type="transmembrane region" description="Helical" evidence="10">
    <location>
        <begin position="96"/>
        <end position="116"/>
    </location>
</feature>
<reference evidence="11 12" key="1">
    <citation type="submission" date="2017-12" db="EMBL/GenBank/DDBJ databases">
        <title>Phylogenetic diversity of female urinary microbiome.</title>
        <authorList>
            <person name="Thomas-White K."/>
            <person name="Wolfe A.J."/>
        </authorList>
    </citation>
    <scope>NUCLEOTIDE SEQUENCE [LARGE SCALE GENOMIC DNA]</scope>
    <source>
        <strain evidence="11 12">UMB1298</strain>
    </source>
</reference>
<dbReference type="EMBL" id="PKIZ01000008">
    <property type="protein sequence ID" value="PKZ41917.1"/>
    <property type="molecule type" value="Genomic_DNA"/>
</dbReference>
<dbReference type="PANTHER" id="PTHR30474">
    <property type="entry name" value="CELL CYCLE PROTEIN"/>
    <property type="match status" value="1"/>
</dbReference>
<dbReference type="Pfam" id="PF01098">
    <property type="entry name" value="FTSW_RODA_SPOVE"/>
    <property type="match status" value="1"/>
</dbReference>
<gene>
    <name evidence="11" type="ORF">CYJ76_05575</name>
</gene>
<keyword evidence="6 10" id="KW-0472">Membrane</keyword>
<feature type="transmembrane region" description="Helical" evidence="10">
    <location>
        <begin position="191"/>
        <end position="209"/>
    </location>
</feature>
<evidence type="ECO:0000256" key="2">
    <source>
        <dbReference type="ARBA" id="ARBA00004752"/>
    </source>
</evidence>
<dbReference type="GO" id="GO:0008955">
    <property type="term" value="F:peptidoglycan glycosyltransferase activity"/>
    <property type="evidence" value="ECO:0007669"/>
    <property type="project" value="UniProtKB-EC"/>
</dbReference>
<dbReference type="RefSeq" id="WP_083323531.1">
    <property type="nucleotide sequence ID" value="NZ_JBHLVH010000004.1"/>
</dbReference>
<dbReference type="AlphaFoldDB" id="A0A2I1PBC0"/>
<dbReference type="GO" id="GO:0015648">
    <property type="term" value="F:lipid-linked peptidoglycan transporter activity"/>
    <property type="evidence" value="ECO:0007669"/>
    <property type="project" value="TreeGrafter"/>
</dbReference>
<comment type="catalytic activity">
    <reaction evidence="8">
        <text>[GlcNAc-(1-&gt;4)-Mur2Ac(oyl-L-Ala-gamma-D-Glu-L-Lys-D-Ala-D-Ala)](n)-di-trans,octa-cis-undecaprenyl diphosphate + beta-D-GlcNAc-(1-&gt;4)-Mur2Ac(oyl-L-Ala-gamma-D-Glu-L-Lys-D-Ala-D-Ala)-di-trans,octa-cis-undecaprenyl diphosphate = [GlcNAc-(1-&gt;4)-Mur2Ac(oyl-L-Ala-gamma-D-Glu-L-Lys-D-Ala-D-Ala)](n+1)-di-trans,octa-cis-undecaprenyl diphosphate + di-trans,octa-cis-undecaprenyl diphosphate + H(+)</text>
        <dbReference type="Rhea" id="RHEA:23708"/>
        <dbReference type="Rhea" id="RHEA-COMP:9602"/>
        <dbReference type="Rhea" id="RHEA-COMP:9603"/>
        <dbReference type="ChEBI" id="CHEBI:15378"/>
        <dbReference type="ChEBI" id="CHEBI:58405"/>
        <dbReference type="ChEBI" id="CHEBI:60033"/>
        <dbReference type="ChEBI" id="CHEBI:78435"/>
        <dbReference type="EC" id="2.4.99.28"/>
    </reaction>
</comment>
<evidence type="ECO:0000313" key="12">
    <source>
        <dbReference type="Proteomes" id="UP000234206"/>
    </source>
</evidence>
<dbReference type="InterPro" id="IPR011923">
    <property type="entry name" value="RodA/MrdB"/>
</dbReference>
<keyword evidence="5 10" id="KW-1133">Transmembrane helix</keyword>
<sequence length="423" mass="44654">MSGAFPETSPSTRPARSRSAVTFPTDEGARPSTVPHRWAAPVGAVRPSDLPREQPVVERVLQRTDWPLVGVALALSLLGALAIYSTTHMDTGAATAVKHLINLGLGLGLFAVISRLDVYRLRSLTPWVVLLGWAGLALVLVIGKEIYGAKSWIVIGGGFTIQPTEFMKIALCLGLAAILSDRLRPKVAEPGSLQVVLAWTLVFLTLGLVMLQPDLGSGIIIGLMGFGVVALSGANRWWVLAALVGAVTVATVAITSGLLAKHQMDRLTTFLHPEQDPSGTGYQVIQSKIAVGSGGLFGQGYLQGRQAQGGFLPVDESDFIFAVVAEEFGLVGGLLVLLLLVFVVLRALSIAQRTTDVFPRLVAVGIACWFAAQTTENVGMTMGMLPMTGVPLPFVSYGGSSMFAGWIALGLLNAMAIATRSDD</sequence>
<dbReference type="Proteomes" id="UP000234206">
    <property type="component" value="Unassembled WGS sequence"/>
</dbReference>
<comment type="pathway">
    <text evidence="2">Cell wall biogenesis; peptidoglycan biosynthesis.</text>
</comment>
<feature type="transmembrane region" description="Helical" evidence="10">
    <location>
        <begin position="66"/>
        <end position="84"/>
    </location>
</feature>
<feature type="transmembrane region" description="Helical" evidence="10">
    <location>
        <begin position="319"/>
        <end position="345"/>
    </location>
</feature>
<dbReference type="PANTHER" id="PTHR30474:SF14">
    <property type="entry name" value="CELL CYCLE PROTEIN"/>
    <property type="match status" value="1"/>
</dbReference>
<evidence type="ECO:0000256" key="10">
    <source>
        <dbReference type="SAM" id="Phobius"/>
    </source>
</evidence>
<comment type="subcellular location">
    <subcellularLocation>
        <location evidence="1">Membrane</location>
        <topology evidence="1">Multi-pass membrane protein</topology>
    </subcellularLocation>
</comment>
<dbReference type="GO" id="GO:0005886">
    <property type="term" value="C:plasma membrane"/>
    <property type="evidence" value="ECO:0007669"/>
    <property type="project" value="TreeGrafter"/>
</dbReference>
<evidence type="ECO:0000256" key="8">
    <source>
        <dbReference type="ARBA" id="ARBA00049902"/>
    </source>
</evidence>
<dbReference type="NCBIfam" id="TIGR02210">
    <property type="entry name" value="rodA_shape"/>
    <property type="match status" value="1"/>
</dbReference>
<feature type="compositionally biased region" description="Low complexity" evidence="9">
    <location>
        <begin position="8"/>
        <end position="20"/>
    </location>
</feature>
<keyword evidence="4" id="KW-0133">Cell shape</keyword>
<evidence type="ECO:0000256" key="4">
    <source>
        <dbReference type="ARBA" id="ARBA00022960"/>
    </source>
</evidence>
<feature type="transmembrane region" description="Helical" evidence="10">
    <location>
        <begin position="394"/>
        <end position="418"/>
    </location>
</feature>
<evidence type="ECO:0000256" key="1">
    <source>
        <dbReference type="ARBA" id="ARBA00004141"/>
    </source>
</evidence>
<name>A0A2I1PBC0_9MICO</name>
<dbReference type="GO" id="GO:0051301">
    <property type="term" value="P:cell division"/>
    <property type="evidence" value="ECO:0007669"/>
    <property type="project" value="InterPro"/>
</dbReference>
<dbReference type="GO" id="GO:0008360">
    <property type="term" value="P:regulation of cell shape"/>
    <property type="evidence" value="ECO:0007669"/>
    <property type="project" value="UniProtKB-KW"/>
</dbReference>
<keyword evidence="3 10" id="KW-0812">Transmembrane</keyword>
<dbReference type="InterPro" id="IPR001182">
    <property type="entry name" value="FtsW/RodA"/>
</dbReference>
<feature type="transmembrane region" description="Helical" evidence="10">
    <location>
        <begin position="357"/>
        <end position="374"/>
    </location>
</feature>
<dbReference type="InterPro" id="IPR018365">
    <property type="entry name" value="Cell_cycle_FtsW-rel_CS"/>
</dbReference>
<feature type="transmembrane region" description="Helical" evidence="10">
    <location>
        <begin position="215"/>
        <end position="231"/>
    </location>
</feature>
<dbReference type="GO" id="GO:0032153">
    <property type="term" value="C:cell division site"/>
    <property type="evidence" value="ECO:0007669"/>
    <property type="project" value="TreeGrafter"/>
</dbReference>
<keyword evidence="12" id="KW-1185">Reference proteome</keyword>
<comment type="caution">
    <text evidence="11">The sequence shown here is derived from an EMBL/GenBank/DDBJ whole genome shotgun (WGS) entry which is preliminary data.</text>
</comment>
<proteinExistence type="predicted"/>
<dbReference type="EC" id="2.4.99.28" evidence="7"/>
<feature type="transmembrane region" description="Helical" evidence="10">
    <location>
        <begin position="238"/>
        <end position="260"/>
    </location>
</feature>
<feature type="region of interest" description="Disordered" evidence="9">
    <location>
        <begin position="1"/>
        <end position="32"/>
    </location>
</feature>
<protein>
    <recommendedName>
        <fullName evidence="7">peptidoglycan glycosyltransferase</fullName>
        <ecNumber evidence="7">2.4.99.28</ecNumber>
    </recommendedName>
</protein>
<evidence type="ECO:0000256" key="3">
    <source>
        <dbReference type="ARBA" id="ARBA00022692"/>
    </source>
</evidence>
<dbReference type="OrthoDB" id="9768187at2"/>
<evidence type="ECO:0000256" key="9">
    <source>
        <dbReference type="SAM" id="MobiDB-lite"/>
    </source>
</evidence>
<organism evidence="11 12">
    <name type="scientific">Kytococcus schroeteri</name>
    <dbReference type="NCBI Taxonomy" id="138300"/>
    <lineage>
        <taxon>Bacteria</taxon>
        <taxon>Bacillati</taxon>
        <taxon>Actinomycetota</taxon>
        <taxon>Actinomycetes</taxon>
        <taxon>Micrococcales</taxon>
        <taxon>Kytococcaceae</taxon>
        <taxon>Kytococcus</taxon>
    </lineage>
</organism>
<evidence type="ECO:0000313" key="11">
    <source>
        <dbReference type="EMBL" id="PKZ41917.1"/>
    </source>
</evidence>
<dbReference type="PROSITE" id="PS00428">
    <property type="entry name" value="FTSW_RODA_SPOVE"/>
    <property type="match status" value="1"/>
</dbReference>